<dbReference type="InterPro" id="IPR006059">
    <property type="entry name" value="SBP"/>
</dbReference>
<dbReference type="Pfam" id="PF01547">
    <property type="entry name" value="SBP_bac_1"/>
    <property type="match status" value="1"/>
</dbReference>
<name>A0A0H5RN37_9MYCO</name>
<proteinExistence type="predicted"/>
<protein>
    <submittedName>
        <fullName evidence="2">Extracellular solute-binding protein</fullName>
    </submittedName>
</protein>
<dbReference type="OrthoDB" id="9770625at2"/>
<dbReference type="CDD" id="cd13585">
    <property type="entry name" value="PBP2_TMBP_like"/>
    <property type="match status" value="1"/>
</dbReference>
<dbReference type="PANTHER" id="PTHR43649:SF12">
    <property type="entry name" value="DIACETYLCHITOBIOSE BINDING PROTEIN DASA"/>
    <property type="match status" value="1"/>
</dbReference>
<keyword evidence="3" id="KW-1185">Reference proteome</keyword>
<organism evidence="2 3">
    <name type="scientific">Mycolicibacterium neworleansense</name>
    <dbReference type="NCBI Taxonomy" id="146018"/>
    <lineage>
        <taxon>Bacteria</taxon>
        <taxon>Bacillati</taxon>
        <taxon>Actinomycetota</taxon>
        <taxon>Actinomycetes</taxon>
        <taxon>Mycobacteriales</taxon>
        <taxon>Mycobacteriaceae</taxon>
        <taxon>Mycolicibacterium</taxon>
    </lineage>
</organism>
<dbReference type="STRING" id="146018.BN2156_02051"/>
<dbReference type="PANTHER" id="PTHR43649">
    <property type="entry name" value="ARABINOSE-BINDING PROTEIN-RELATED"/>
    <property type="match status" value="1"/>
</dbReference>
<evidence type="ECO:0000313" key="3">
    <source>
        <dbReference type="Proteomes" id="UP000199147"/>
    </source>
</evidence>
<dbReference type="Proteomes" id="UP000199147">
    <property type="component" value="Unassembled WGS sequence"/>
</dbReference>
<sequence precursor="true">MAGTRKWLSSVAALLGATTLALAGCSSSGPASESGSGAGDIPADHAGTVKILMEDEHDTEAVESLLDGFKTAYPNINVEIEKLAYDSMRDKLVASFQAPQGTYDLIMIDNPWTDDFVNAGFLAPLDSRIETAGKLDYADFYPSLRGVNEIDGSTYGIPMYNYAQGYIYRDDLLQQAGLSVPTNLDELVTTVNKLTTPQHAGIAHSPQRGYKILEEWSSWYAAAGGSMFDKDGNPTIDTPEAHKALQVYIDTLKSASPPNSVNWAQDETIRSLSSGGSASIVGYNWLTSSLNSPESGELAGKFKLAPMPGGRGALGVWSWAIPANSKDSDSAWAFISWITDKDTDKQRVMHGGAPTRISTVADPEVRKSGNGESYFAAVDEILKNTVPFAQGPNAEQMVQEVGTQLNEAVIGAKSIDQALTDAQAAANQITGR</sequence>
<feature type="signal peptide" evidence="1">
    <location>
        <begin position="1"/>
        <end position="23"/>
    </location>
</feature>
<feature type="chain" id="PRO_5038332486" evidence="1">
    <location>
        <begin position="24"/>
        <end position="432"/>
    </location>
</feature>
<dbReference type="Gene3D" id="3.40.190.10">
    <property type="entry name" value="Periplasmic binding protein-like II"/>
    <property type="match status" value="2"/>
</dbReference>
<gene>
    <name evidence="2" type="ORF">BN2156_02051</name>
</gene>
<accession>A0A0H5RN37</accession>
<reference evidence="3" key="1">
    <citation type="submission" date="2015-07" db="EMBL/GenBank/DDBJ databases">
        <authorList>
            <person name="Urmite Genomes"/>
        </authorList>
    </citation>
    <scope>NUCLEOTIDE SEQUENCE [LARGE SCALE GENOMIC DNA]</scope>
    <source>
        <strain evidence="3">type strain: ATCC 49404</strain>
    </source>
</reference>
<dbReference type="SUPFAM" id="SSF53850">
    <property type="entry name" value="Periplasmic binding protein-like II"/>
    <property type="match status" value="1"/>
</dbReference>
<dbReference type="PROSITE" id="PS51257">
    <property type="entry name" value="PROKAR_LIPOPROTEIN"/>
    <property type="match status" value="1"/>
</dbReference>
<dbReference type="AlphaFoldDB" id="A0A0H5RN37"/>
<dbReference type="InterPro" id="IPR050490">
    <property type="entry name" value="Bact_solute-bd_prot1"/>
</dbReference>
<dbReference type="EMBL" id="CWKH01000001">
    <property type="protein sequence ID" value="CRZ15191.1"/>
    <property type="molecule type" value="Genomic_DNA"/>
</dbReference>
<keyword evidence="1" id="KW-0732">Signal</keyword>
<evidence type="ECO:0000313" key="2">
    <source>
        <dbReference type="EMBL" id="CRZ15191.1"/>
    </source>
</evidence>
<evidence type="ECO:0000256" key="1">
    <source>
        <dbReference type="SAM" id="SignalP"/>
    </source>
</evidence>